<evidence type="ECO:0000313" key="2">
    <source>
        <dbReference type="Proteomes" id="UP000595577"/>
    </source>
</evidence>
<reference evidence="1 2" key="1">
    <citation type="submission" date="2020-12" db="EMBL/GenBank/DDBJ databases">
        <title>FDA dAtabase for Regulatory Grade micrObial Sequences (FDA-ARGOS): Supporting development and validation of Infectious Disease Dx tests.</title>
        <authorList>
            <person name="Sproer C."/>
            <person name="Gronow S."/>
            <person name="Severitt S."/>
            <person name="Schroder I."/>
            <person name="Tallon L."/>
            <person name="Sadzewicz L."/>
            <person name="Zhao X."/>
            <person name="Boylan J."/>
            <person name="Ott S."/>
            <person name="Bowen H."/>
            <person name="Vavikolanu K."/>
            <person name="Mehta A."/>
            <person name="Aluvathingal J."/>
            <person name="Nadendla S."/>
            <person name="Lowell S."/>
            <person name="Myers T."/>
            <person name="Yan Y."/>
            <person name="Sichtig H."/>
        </authorList>
    </citation>
    <scope>NUCLEOTIDE SEQUENCE [LARGE SCALE GENOMIC DNA]</scope>
    <source>
        <strain evidence="1 2">FDAARGOS_999</strain>
    </source>
</reference>
<evidence type="ECO:0008006" key="3">
    <source>
        <dbReference type="Google" id="ProtNLM"/>
    </source>
</evidence>
<protein>
    <recommendedName>
        <fullName evidence="3">Abi family protein</fullName>
    </recommendedName>
</protein>
<dbReference type="RefSeq" id="WP_198481232.1">
    <property type="nucleotide sequence ID" value="NZ_CP066022.1"/>
</dbReference>
<name>A0A7T4KHM6_9FUSO</name>
<organism evidence="1 2">
    <name type="scientific">Fusobacterium canifelinum</name>
    <dbReference type="NCBI Taxonomy" id="285729"/>
    <lineage>
        <taxon>Bacteria</taxon>
        <taxon>Fusobacteriati</taxon>
        <taxon>Fusobacteriota</taxon>
        <taxon>Fusobacteriia</taxon>
        <taxon>Fusobacteriales</taxon>
        <taxon>Fusobacteriaceae</taxon>
        <taxon>Fusobacterium</taxon>
    </lineage>
</organism>
<gene>
    <name evidence="1" type="ORF">I6H56_05155</name>
</gene>
<proteinExistence type="predicted"/>
<evidence type="ECO:0000313" key="1">
    <source>
        <dbReference type="EMBL" id="QQB74843.1"/>
    </source>
</evidence>
<dbReference type="AlphaFoldDB" id="A0A7T4KHM6"/>
<dbReference type="EMBL" id="CP066022">
    <property type="protein sequence ID" value="QQB74843.1"/>
    <property type="molecule type" value="Genomic_DNA"/>
</dbReference>
<dbReference type="Proteomes" id="UP000595577">
    <property type="component" value="Chromosome"/>
</dbReference>
<accession>A0A7T4KHM6</accession>
<sequence length="310" mass="37411">MIKNTLKINDLIKLVENNKNIYFETSAEKKRLQKMIEQYSYLNVFSLKYLFSSGIIKSPLQNGSFQYTYQYSYLTKYKILEKQYQKLLKMENKLREAVLMYETELKSHFTFFLEDFFGIENINFLQFLSALQIYNHSTQTLESLNLQHIEEEWKKSLDKSTNYKNYYDYYYLVIKVLSFGTIGKILDAEYKGRKVFTLFSNYLKRNNTFHIGKQIKELKTIVILRNSLCHKESFIIFLEKGVKKNQILKTSTNFLQLRINAVSKIYEYYEKTKHNKIKKLKQNCWIKDYKKYRLNNGKNGIYFKKIKIYL</sequence>